<protein>
    <submittedName>
        <fullName evidence="1">Odorant receptor 18</fullName>
    </submittedName>
</protein>
<name>A0A7D5YIM4_9NEOP</name>
<proteinExistence type="evidence at transcript level"/>
<organism evidence="1">
    <name type="scientific">Streltzoviella insularis</name>
    <dbReference type="NCBI Taxonomy" id="1206366"/>
    <lineage>
        <taxon>Eukaryota</taxon>
        <taxon>Metazoa</taxon>
        <taxon>Ecdysozoa</taxon>
        <taxon>Arthropoda</taxon>
        <taxon>Hexapoda</taxon>
        <taxon>Insecta</taxon>
        <taxon>Pterygota</taxon>
        <taxon>Neoptera</taxon>
        <taxon>Endopterygota</taxon>
        <taxon>Lepidoptera</taxon>
        <taxon>Glossata</taxon>
        <taxon>Ditrysia</taxon>
        <taxon>Cossoidea</taxon>
        <taxon>Cossidae</taxon>
        <taxon>Cossinae</taxon>
        <taxon>Streltzoviella</taxon>
    </lineage>
</organism>
<dbReference type="AlphaFoldDB" id="A0A7D5YIM4"/>
<dbReference type="EMBL" id="MT386777">
    <property type="protein sequence ID" value="QLI62061.1"/>
    <property type="molecule type" value="mRNA"/>
</dbReference>
<accession>A0A7D5YIM4</accession>
<evidence type="ECO:0000313" key="1">
    <source>
        <dbReference type="EMBL" id="QLI62061.1"/>
    </source>
</evidence>
<reference evidence="1" key="2">
    <citation type="submission" date="2020-04" db="EMBL/GenBank/DDBJ databases">
        <authorList>
            <person name="Yang Y."/>
        </authorList>
    </citation>
    <scope>NUCLEOTIDE SEQUENCE</scope>
    <source>
        <tissue evidence="1">Antennae</tissue>
    </source>
</reference>
<reference evidence="1" key="1">
    <citation type="journal article" date="2019" name="Sci. Rep.">
        <title>Antennal transcriptome analyses and olfactory protein identification in an important wood-boring moth pest, Streltzoviella insularis (Lepidoptera: Cossidae).</title>
        <authorList>
            <person name="Yang Y"/>
            <person name="Li W"/>
            <person name="Tao J Zong.S."/>
        </authorList>
    </citation>
    <scope>NUCLEOTIDE SEQUENCE</scope>
    <source>
        <tissue evidence="1">Antennae</tissue>
    </source>
</reference>
<sequence>MIHKFGLEHCDLPTMLWNVSFLLRALTLNIDGRYKKRKHYHLLNNTLTLTRLTDKVPPESVGPGT</sequence>
<keyword evidence="1" id="KW-0675">Receptor</keyword>